<dbReference type="Pfam" id="PF13439">
    <property type="entry name" value="Glyco_transf_4"/>
    <property type="match status" value="1"/>
</dbReference>
<evidence type="ECO:0000256" key="1">
    <source>
        <dbReference type="ARBA" id="ARBA00005228"/>
    </source>
</evidence>
<evidence type="ECO:0000313" key="12">
    <source>
        <dbReference type="EMBL" id="OIJ36188.1"/>
    </source>
</evidence>
<organism evidence="12 13">
    <name type="scientific">Rothia kristinae</name>
    <dbReference type="NCBI Taxonomy" id="37923"/>
    <lineage>
        <taxon>Bacteria</taxon>
        <taxon>Bacillati</taxon>
        <taxon>Actinomycetota</taxon>
        <taxon>Actinomycetes</taxon>
        <taxon>Micrococcales</taxon>
        <taxon>Micrococcaceae</taxon>
        <taxon>Rothia</taxon>
    </lineage>
</organism>
<keyword evidence="3" id="KW-0328">Glycosyltransferase</keyword>
<accession>A0A1S2N0P4</accession>
<keyword evidence="4" id="KW-0808">Transferase</keyword>
<dbReference type="Proteomes" id="UP000179540">
    <property type="component" value="Unassembled WGS sequence"/>
</dbReference>
<dbReference type="InterPro" id="IPR002470">
    <property type="entry name" value="Peptidase_S9A"/>
</dbReference>
<dbReference type="Gene3D" id="2.130.10.120">
    <property type="entry name" value="Prolyl oligopeptidase, N-terminal domain"/>
    <property type="match status" value="1"/>
</dbReference>
<evidence type="ECO:0000256" key="7">
    <source>
        <dbReference type="SAM" id="MobiDB-lite"/>
    </source>
</evidence>
<dbReference type="Pfam" id="PF02897">
    <property type="entry name" value="Peptidase_S9_N"/>
    <property type="match status" value="1"/>
</dbReference>
<sequence length="1107" mass="121191">MRTLHGDAFEDPYEWLRAKEEPRVRAQLEAENAYAEAVTAPLAGLRTRLFREIRERVQETDLTVPVRDGAWWWFARTTEGHDHPVYCRVPAVGDERDPEAWEPPVIRPGETLPGEQTVLDAQGLSESVPFFALGSFSRDRTGNLLTYSVDDSGDERYTQYVKDLRTGQLLADRLEEVFAGGFLTPDGRWLIYTLVDESWRPCEIRAHRIGTPVEADLSLLVEQDPTMWLGCGLSSDETHLIFESGHSETTEIRLLELSELDADGPAVPWLLLDRGARVLASADPVELEGVPAVLLVLDDAAPDGQLVVLERDAARAASGRIEQLRRAWTALLAPQPGRRVEAVALGAGHAVVGLRQDTISQVGFLPQSGIAAALRGGTAPEPFFPAFDEQLFTASLSHCSVRSPVVRLAVTSWTTPSRVYDYLPQGRRLLLRREQPVLGGFDARDYTAYRDWAEAPDGTRIPVSVMHRADLDLDAEHPVLQYGYGSYEASMDPYFSIPRLSLLDRGVIYVVAHVRGGGELGRAWYTEGKKLAKRNTFTDFIAVTDHLAAQPWADAARIVAEGGSAGGLLMGAVANLAPRKYAGILAVVPFVDPVTSISDPQLPLSALEWEEWGNPIEDERVYRYMRGYAPYENVAALPYPPVAAITSLNDTRVLYVEPAKWVPALREASTSGAPVLLRTEMDGGHGGGSGRYQRWEDTAWEYAFLLNCLGLAEAAPARDDAAGGSAGPGRIRGVSDAPGRDRTARPPIRRVVFAEDAVGRFGGVETLLRVLAPRLRESGLKVEYLSHEPPSGPAPTPGPVRCFAVPGSASLRRRLAAGVRRRAFLASLGPRDALVMMNETTAAELLPGLGMAHRLRPRSRRPLSVMQFHSRFDSAWRVRGDAILRRAGAVCEEFLALNEQEARRFAAAYGRPVGSIPNPVAVPVTQTPRTRRPTRVVCVARLAPEKRVDWVLRAFDAAASRHPGWELEVVGDGPERAALERLAASLEHGERIRFRGEVPTADLAGVYDAAGLLALASDFEGTPMVLAEAMARGVPVVCTPSSEAVEATARAAGFLSEDSPASFTRALTEAMSQEESAWRELSAAALEQARTHDPRAVVEHWLRLLRR</sequence>
<evidence type="ECO:0000256" key="6">
    <source>
        <dbReference type="ARBA" id="ARBA00022825"/>
    </source>
</evidence>
<dbReference type="GO" id="GO:0016757">
    <property type="term" value="F:glycosyltransferase activity"/>
    <property type="evidence" value="ECO:0007669"/>
    <property type="project" value="UniProtKB-KW"/>
</dbReference>
<evidence type="ECO:0000313" key="13">
    <source>
        <dbReference type="Proteomes" id="UP000179540"/>
    </source>
</evidence>
<feature type="domain" description="Peptidase S9 prolyl oligopeptidase catalytic" evidence="8">
    <location>
        <begin position="495"/>
        <end position="710"/>
    </location>
</feature>
<comment type="similarity">
    <text evidence="1">Belongs to the peptidase S9A family.</text>
</comment>
<feature type="domain" description="Glycosyltransferase subfamily 4-like N-terminal" evidence="11">
    <location>
        <begin position="761"/>
        <end position="920"/>
    </location>
</feature>
<dbReference type="EMBL" id="MODZ01000004">
    <property type="protein sequence ID" value="OIJ36188.1"/>
    <property type="molecule type" value="Genomic_DNA"/>
</dbReference>
<keyword evidence="6" id="KW-0720">Serine protease</keyword>
<reference evidence="12 13" key="1">
    <citation type="submission" date="2016-10" db="EMBL/GenBank/DDBJ databases">
        <title>Draft genome sequence of strain LCT isolated from the Shenzhou X spacecraft of China.</title>
        <authorList>
            <person name="Huang B."/>
        </authorList>
    </citation>
    <scope>NUCLEOTIDE SEQUENCE [LARGE SCALE GENOMIC DNA]</scope>
    <source>
        <strain evidence="12 13">LCT-H5</strain>
    </source>
</reference>
<dbReference type="InterPro" id="IPR028098">
    <property type="entry name" value="Glyco_trans_4-like_N"/>
</dbReference>
<dbReference type="Gene3D" id="3.40.50.1820">
    <property type="entry name" value="alpha/beta hydrolase"/>
    <property type="match status" value="1"/>
</dbReference>
<dbReference type="Gene3D" id="3.40.50.2000">
    <property type="entry name" value="Glycogen Phosphorylase B"/>
    <property type="match status" value="2"/>
</dbReference>
<gene>
    <name evidence="12" type="ORF">BK826_03795</name>
</gene>
<dbReference type="InterPro" id="IPR001375">
    <property type="entry name" value="Peptidase_S9_cat"/>
</dbReference>
<dbReference type="InterPro" id="IPR051543">
    <property type="entry name" value="Serine_Peptidase_S9A"/>
</dbReference>
<name>A0A1S2N0P4_9MICC</name>
<evidence type="ECO:0000259" key="8">
    <source>
        <dbReference type="Pfam" id="PF00326"/>
    </source>
</evidence>
<feature type="region of interest" description="Disordered" evidence="7">
    <location>
        <begin position="718"/>
        <end position="743"/>
    </location>
</feature>
<evidence type="ECO:0000256" key="3">
    <source>
        <dbReference type="ARBA" id="ARBA00022676"/>
    </source>
</evidence>
<evidence type="ECO:0000256" key="2">
    <source>
        <dbReference type="ARBA" id="ARBA00022670"/>
    </source>
</evidence>
<dbReference type="PANTHER" id="PTHR11757:SF19">
    <property type="entry name" value="PROLYL ENDOPEPTIDASE-LIKE"/>
    <property type="match status" value="1"/>
</dbReference>
<feature type="domain" description="Peptidase S9A N-terminal" evidence="10">
    <location>
        <begin position="2"/>
        <end position="426"/>
    </location>
</feature>
<keyword evidence="5" id="KW-0378">Hydrolase</keyword>
<dbReference type="SUPFAM" id="SSF50993">
    <property type="entry name" value="Peptidase/esterase 'gauge' domain"/>
    <property type="match status" value="1"/>
</dbReference>
<dbReference type="InterPro" id="IPR001296">
    <property type="entry name" value="Glyco_trans_1"/>
</dbReference>
<keyword evidence="2" id="KW-0645">Protease</keyword>
<evidence type="ECO:0000259" key="11">
    <source>
        <dbReference type="Pfam" id="PF13439"/>
    </source>
</evidence>
<protein>
    <recommendedName>
        <fullName evidence="14">Oligopeptidase B</fullName>
    </recommendedName>
</protein>
<evidence type="ECO:0000256" key="5">
    <source>
        <dbReference type="ARBA" id="ARBA00022801"/>
    </source>
</evidence>
<evidence type="ECO:0008006" key="14">
    <source>
        <dbReference type="Google" id="ProtNLM"/>
    </source>
</evidence>
<evidence type="ECO:0000256" key="4">
    <source>
        <dbReference type="ARBA" id="ARBA00022679"/>
    </source>
</evidence>
<proteinExistence type="inferred from homology"/>
<dbReference type="InterPro" id="IPR023302">
    <property type="entry name" value="Pept_S9A_N"/>
</dbReference>
<dbReference type="SUPFAM" id="SSF53474">
    <property type="entry name" value="alpha/beta-Hydrolases"/>
    <property type="match status" value="1"/>
</dbReference>
<dbReference type="InterPro" id="IPR029058">
    <property type="entry name" value="AB_hydrolase_fold"/>
</dbReference>
<dbReference type="PANTHER" id="PTHR11757">
    <property type="entry name" value="PROTEASE FAMILY S9A OLIGOPEPTIDASE"/>
    <property type="match status" value="1"/>
</dbReference>
<evidence type="ECO:0000259" key="9">
    <source>
        <dbReference type="Pfam" id="PF00534"/>
    </source>
</evidence>
<dbReference type="GO" id="GO:0004252">
    <property type="term" value="F:serine-type endopeptidase activity"/>
    <property type="evidence" value="ECO:0007669"/>
    <property type="project" value="InterPro"/>
</dbReference>
<dbReference type="Pfam" id="PF00534">
    <property type="entry name" value="Glycos_transf_1"/>
    <property type="match status" value="1"/>
</dbReference>
<feature type="domain" description="Glycosyl transferase family 1" evidence="9">
    <location>
        <begin position="933"/>
        <end position="1077"/>
    </location>
</feature>
<dbReference type="Pfam" id="PF00326">
    <property type="entry name" value="Peptidase_S9"/>
    <property type="match status" value="1"/>
</dbReference>
<comment type="caution">
    <text evidence="12">The sequence shown here is derived from an EMBL/GenBank/DDBJ whole genome shotgun (WGS) entry which is preliminary data.</text>
</comment>
<evidence type="ECO:0000259" key="10">
    <source>
        <dbReference type="Pfam" id="PF02897"/>
    </source>
</evidence>
<dbReference type="PRINTS" id="PR00862">
    <property type="entry name" value="PROLIGOPTASE"/>
</dbReference>
<dbReference type="CDD" id="cd03801">
    <property type="entry name" value="GT4_PimA-like"/>
    <property type="match status" value="1"/>
</dbReference>
<dbReference type="SUPFAM" id="SSF53756">
    <property type="entry name" value="UDP-Glycosyltransferase/glycogen phosphorylase"/>
    <property type="match status" value="1"/>
</dbReference>
<dbReference type="GO" id="GO:0006508">
    <property type="term" value="P:proteolysis"/>
    <property type="evidence" value="ECO:0007669"/>
    <property type="project" value="UniProtKB-KW"/>
</dbReference>
<dbReference type="AlphaFoldDB" id="A0A1S2N0P4"/>